<protein>
    <recommendedName>
        <fullName evidence="1">DUF4283 domain-containing protein</fullName>
    </recommendedName>
</protein>
<dbReference type="PANTHER" id="PTHR31286:SF99">
    <property type="entry name" value="DUF4283 DOMAIN-CONTAINING PROTEIN"/>
    <property type="match status" value="1"/>
</dbReference>
<evidence type="ECO:0000259" key="1">
    <source>
        <dbReference type="Pfam" id="PF14111"/>
    </source>
</evidence>
<reference evidence="2 3" key="1">
    <citation type="submission" date="2024-11" db="EMBL/GenBank/DDBJ databases">
        <title>A near-complete genome assembly of Cinchona calisaya.</title>
        <authorList>
            <person name="Lian D.C."/>
            <person name="Zhao X.W."/>
            <person name="Wei L."/>
        </authorList>
    </citation>
    <scope>NUCLEOTIDE SEQUENCE [LARGE SCALE GENOMIC DNA]</scope>
    <source>
        <tissue evidence="2">Nenye</tissue>
    </source>
</reference>
<feature type="domain" description="DUF4283" evidence="1">
    <location>
        <begin position="1"/>
        <end position="56"/>
    </location>
</feature>
<comment type="caution">
    <text evidence="2">The sequence shown here is derived from an EMBL/GenBank/DDBJ whole genome shotgun (WGS) entry which is preliminary data.</text>
</comment>
<organism evidence="2 3">
    <name type="scientific">Cinchona calisaya</name>
    <dbReference type="NCBI Taxonomy" id="153742"/>
    <lineage>
        <taxon>Eukaryota</taxon>
        <taxon>Viridiplantae</taxon>
        <taxon>Streptophyta</taxon>
        <taxon>Embryophyta</taxon>
        <taxon>Tracheophyta</taxon>
        <taxon>Spermatophyta</taxon>
        <taxon>Magnoliopsida</taxon>
        <taxon>eudicotyledons</taxon>
        <taxon>Gunneridae</taxon>
        <taxon>Pentapetalae</taxon>
        <taxon>asterids</taxon>
        <taxon>lamiids</taxon>
        <taxon>Gentianales</taxon>
        <taxon>Rubiaceae</taxon>
        <taxon>Cinchonoideae</taxon>
        <taxon>Cinchoneae</taxon>
        <taxon>Cinchona</taxon>
    </lineage>
</organism>
<proteinExistence type="predicted"/>
<evidence type="ECO:0000313" key="3">
    <source>
        <dbReference type="Proteomes" id="UP001630127"/>
    </source>
</evidence>
<dbReference type="Proteomes" id="UP001630127">
    <property type="component" value="Unassembled WGS sequence"/>
</dbReference>
<evidence type="ECO:0000313" key="2">
    <source>
        <dbReference type="EMBL" id="KAL3532989.1"/>
    </source>
</evidence>
<gene>
    <name evidence="2" type="ORF">ACH5RR_006510</name>
</gene>
<accession>A0ABD3AP92</accession>
<dbReference type="InterPro" id="IPR040256">
    <property type="entry name" value="At4g02000-like"/>
</dbReference>
<keyword evidence="3" id="KW-1185">Reference proteome</keyword>
<dbReference type="InterPro" id="IPR025558">
    <property type="entry name" value="DUF4283"/>
</dbReference>
<dbReference type="EMBL" id="JBJUIK010000003">
    <property type="protein sequence ID" value="KAL3532989.1"/>
    <property type="molecule type" value="Genomic_DNA"/>
</dbReference>
<name>A0ABD3AP92_9GENT</name>
<dbReference type="AlphaFoldDB" id="A0ABD3AP92"/>
<dbReference type="Pfam" id="PF14111">
    <property type="entry name" value="DUF4283"/>
    <property type="match status" value="1"/>
</dbReference>
<sequence length="275" mass="31049">MWKTTGNMSIVALGGDFFAIKFMEEQDFVKIISGGPWFFNRNYLAIRLWEPNFSPSRENFYQTECGLLDHFKEYCKDSLSIPDRDKNASDFAAPDIGEIENGFNPIDRKDKDHYGPWMVGKPRNKQRTKAQVNQHPTSNLVKNYISPELRKPSSTFNPMPSLNFCDLSKQGMASSQAPLAHNHCEYITSIPLMKATSKIPAFKSQNPALLAMGMMHLWKKANFGTFTMEMFPKEVKVVASDQQVTLAQSLKTWDLTTQSPIANLLSQAAASSPHD</sequence>
<dbReference type="PANTHER" id="PTHR31286">
    <property type="entry name" value="GLYCINE-RICH CELL WALL STRUCTURAL PROTEIN 1.8-LIKE"/>
    <property type="match status" value="1"/>
</dbReference>